<comment type="caution">
    <text evidence="2">The sequence shown here is derived from an EMBL/GenBank/DDBJ whole genome shotgun (WGS) entry which is preliminary data.</text>
</comment>
<dbReference type="EMBL" id="JAJSOW010000101">
    <property type="protein sequence ID" value="KAI9181891.1"/>
    <property type="molecule type" value="Genomic_DNA"/>
</dbReference>
<proteinExistence type="predicted"/>
<dbReference type="AlphaFoldDB" id="A0AAD5J0F4"/>
<gene>
    <name evidence="2" type="ORF">LWI28_019717</name>
</gene>
<organism evidence="2 3">
    <name type="scientific">Acer negundo</name>
    <name type="common">Box elder</name>
    <dbReference type="NCBI Taxonomy" id="4023"/>
    <lineage>
        <taxon>Eukaryota</taxon>
        <taxon>Viridiplantae</taxon>
        <taxon>Streptophyta</taxon>
        <taxon>Embryophyta</taxon>
        <taxon>Tracheophyta</taxon>
        <taxon>Spermatophyta</taxon>
        <taxon>Magnoliopsida</taxon>
        <taxon>eudicotyledons</taxon>
        <taxon>Gunneridae</taxon>
        <taxon>Pentapetalae</taxon>
        <taxon>rosids</taxon>
        <taxon>malvids</taxon>
        <taxon>Sapindales</taxon>
        <taxon>Sapindaceae</taxon>
        <taxon>Hippocastanoideae</taxon>
        <taxon>Acereae</taxon>
        <taxon>Acer</taxon>
    </lineage>
</organism>
<feature type="region of interest" description="Disordered" evidence="1">
    <location>
        <begin position="86"/>
        <end position="127"/>
    </location>
</feature>
<reference evidence="2" key="1">
    <citation type="journal article" date="2022" name="Plant J.">
        <title>Strategies of tolerance reflected in two North American maple genomes.</title>
        <authorList>
            <person name="McEvoy S.L."/>
            <person name="Sezen U.U."/>
            <person name="Trouern-Trend A."/>
            <person name="McMahon S.M."/>
            <person name="Schaberg P.G."/>
            <person name="Yang J."/>
            <person name="Wegrzyn J.L."/>
            <person name="Swenson N.G."/>
        </authorList>
    </citation>
    <scope>NUCLEOTIDE SEQUENCE</scope>
    <source>
        <strain evidence="2">91603</strain>
    </source>
</reference>
<name>A0AAD5J0F4_ACENE</name>
<accession>A0AAD5J0F4</accession>
<dbReference type="Proteomes" id="UP001064489">
    <property type="component" value="Chromosome 4"/>
</dbReference>
<evidence type="ECO:0000256" key="1">
    <source>
        <dbReference type="SAM" id="MobiDB-lite"/>
    </source>
</evidence>
<protein>
    <submittedName>
        <fullName evidence="2">Uncharacterized protein</fullName>
    </submittedName>
</protein>
<sequence length="127" mass="13863">MEQMFAPPTERFIQRQRPKPCTNGIRKGREIVTMPINNQGMIRTNHGVVTTTRKTIQSQSKANLRIRCVDSERTVAVTAAATAPEVRVDGDGNNSDAISSLPTSLCSGDDTNGSEGEQRRRGPAVPR</sequence>
<feature type="compositionally biased region" description="Polar residues" evidence="1">
    <location>
        <begin position="92"/>
        <end position="115"/>
    </location>
</feature>
<evidence type="ECO:0000313" key="2">
    <source>
        <dbReference type="EMBL" id="KAI9181891.1"/>
    </source>
</evidence>
<evidence type="ECO:0000313" key="3">
    <source>
        <dbReference type="Proteomes" id="UP001064489"/>
    </source>
</evidence>
<reference evidence="2" key="2">
    <citation type="submission" date="2023-02" db="EMBL/GenBank/DDBJ databases">
        <authorList>
            <person name="Swenson N.G."/>
            <person name="Wegrzyn J.L."/>
            <person name="Mcevoy S.L."/>
        </authorList>
    </citation>
    <scope>NUCLEOTIDE SEQUENCE</scope>
    <source>
        <strain evidence="2">91603</strain>
        <tissue evidence="2">Leaf</tissue>
    </source>
</reference>
<keyword evidence="3" id="KW-1185">Reference proteome</keyword>